<proteinExistence type="predicted"/>
<evidence type="ECO:0000256" key="5">
    <source>
        <dbReference type="ARBA" id="ARBA00022741"/>
    </source>
</evidence>
<dbReference type="EMBL" id="NXNG01000001">
    <property type="protein sequence ID" value="PWT26047.1"/>
    <property type="molecule type" value="Genomic_DNA"/>
</dbReference>
<dbReference type="InterPro" id="IPR039421">
    <property type="entry name" value="Type_1_exporter"/>
</dbReference>
<feature type="transmembrane region" description="Helical" evidence="9">
    <location>
        <begin position="186"/>
        <end position="205"/>
    </location>
</feature>
<dbReference type="RefSeq" id="WP_110071987.1">
    <property type="nucleotide sequence ID" value="NZ_CM009896.1"/>
</dbReference>
<dbReference type="InterPro" id="IPR027417">
    <property type="entry name" value="P-loop_NTPase"/>
</dbReference>
<dbReference type="GO" id="GO:0016887">
    <property type="term" value="F:ATP hydrolysis activity"/>
    <property type="evidence" value="ECO:0007669"/>
    <property type="project" value="InterPro"/>
</dbReference>
<dbReference type="InterPro" id="IPR011527">
    <property type="entry name" value="ABC1_TM_dom"/>
</dbReference>
<keyword evidence="8 9" id="KW-0472">Membrane</keyword>
<dbReference type="GO" id="GO:0140359">
    <property type="term" value="F:ABC-type transporter activity"/>
    <property type="evidence" value="ECO:0007669"/>
    <property type="project" value="InterPro"/>
</dbReference>
<evidence type="ECO:0000256" key="9">
    <source>
        <dbReference type="SAM" id="Phobius"/>
    </source>
</evidence>
<keyword evidence="6" id="KW-0067">ATP-binding</keyword>
<gene>
    <name evidence="12" type="ORF">CPT75_02405</name>
</gene>
<dbReference type="SUPFAM" id="SSF52540">
    <property type="entry name" value="P-loop containing nucleoside triphosphate hydrolases"/>
    <property type="match status" value="1"/>
</dbReference>
<dbReference type="SUPFAM" id="SSF90123">
    <property type="entry name" value="ABC transporter transmembrane region"/>
    <property type="match status" value="1"/>
</dbReference>
<evidence type="ECO:0000256" key="6">
    <source>
        <dbReference type="ARBA" id="ARBA00022840"/>
    </source>
</evidence>
<evidence type="ECO:0000256" key="3">
    <source>
        <dbReference type="ARBA" id="ARBA00022475"/>
    </source>
</evidence>
<keyword evidence="7 9" id="KW-1133">Transmembrane helix</keyword>
<comment type="subcellular location">
    <subcellularLocation>
        <location evidence="1">Cell membrane</location>
        <topology evidence="1">Multi-pass membrane protein</topology>
    </subcellularLocation>
</comment>
<evidence type="ECO:0000259" key="10">
    <source>
        <dbReference type="PROSITE" id="PS50893"/>
    </source>
</evidence>
<comment type="caution">
    <text evidence="12">The sequence shown here is derived from an EMBL/GenBank/DDBJ whole genome shotgun (WGS) entry which is preliminary data.</text>
</comment>
<evidence type="ECO:0000256" key="8">
    <source>
        <dbReference type="ARBA" id="ARBA00023136"/>
    </source>
</evidence>
<dbReference type="FunFam" id="3.40.50.300:FF:000854">
    <property type="entry name" value="Multidrug ABC transporter ATP-binding protein"/>
    <property type="match status" value="1"/>
</dbReference>
<evidence type="ECO:0000259" key="11">
    <source>
        <dbReference type="PROSITE" id="PS50929"/>
    </source>
</evidence>
<feature type="transmembrane region" description="Helical" evidence="9">
    <location>
        <begin position="83"/>
        <end position="108"/>
    </location>
</feature>
<evidence type="ECO:0000256" key="4">
    <source>
        <dbReference type="ARBA" id="ARBA00022692"/>
    </source>
</evidence>
<dbReference type="InterPro" id="IPR003439">
    <property type="entry name" value="ABC_transporter-like_ATP-bd"/>
</dbReference>
<dbReference type="InterPro" id="IPR017871">
    <property type="entry name" value="ABC_transporter-like_CS"/>
</dbReference>
<dbReference type="Gene3D" id="3.40.50.300">
    <property type="entry name" value="P-loop containing nucleotide triphosphate hydrolases"/>
    <property type="match status" value="1"/>
</dbReference>
<dbReference type="PANTHER" id="PTHR24221:SF654">
    <property type="entry name" value="ATP-BINDING CASSETTE SUB-FAMILY B MEMBER 6"/>
    <property type="match status" value="1"/>
</dbReference>
<protein>
    <recommendedName>
        <fullName evidence="14">ABC transporter ATP-binding protein</fullName>
    </recommendedName>
</protein>
<keyword evidence="3" id="KW-1003">Cell membrane</keyword>
<dbReference type="PROSITE" id="PS00211">
    <property type="entry name" value="ABC_TRANSPORTER_1"/>
    <property type="match status" value="1"/>
</dbReference>
<evidence type="ECO:0000256" key="7">
    <source>
        <dbReference type="ARBA" id="ARBA00022989"/>
    </source>
</evidence>
<dbReference type="GO" id="GO:0005524">
    <property type="term" value="F:ATP binding"/>
    <property type="evidence" value="ECO:0007669"/>
    <property type="project" value="UniProtKB-KW"/>
</dbReference>
<organism evidence="12 13">
    <name type="scientific">Butyrivibrio fibrisolvens</name>
    <dbReference type="NCBI Taxonomy" id="831"/>
    <lineage>
        <taxon>Bacteria</taxon>
        <taxon>Bacillati</taxon>
        <taxon>Bacillota</taxon>
        <taxon>Clostridia</taxon>
        <taxon>Lachnospirales</taxon>
        <taxon>Lachnospiraceae</taxon>
        <taxon>Butyrivibrio</taxon>
    </lineage>
</organism>
<evidence type="ECO:0000256" key="1">
    <source>
        <dbReference type="ARBA" id="ARBA00004651"/>
    </source>
</evidence>
<feature type="transmembrane region" description="Helical" evidence="9">
    <location>
        <begin position="154"/>
        <end position="180"/>
    </location>
</feature>
<keyword evidence="13" id="KW-1185">Reference proteome</keyword>
<dbReference type="PANTHER" id="PTHR24221">
    <property type="entry name" value="ATP-BINDING CASSETTE SUB-FAMILY B"/>
    <property type="match status" value="1"/>
</dbReference>
<dbReference type="InterPro" id="IPR036640">
    <property type="entry name" value="ABC1_TM_sf"/>
</dbReference>
<accession>A0A317FXX8</accession>
<reference evidence="12 13" key="1">
    <citation type="submission" date="2017-09" db="EMBL/GenBank/DDBJ databases">
        <title>High-quality draft genome sequence of Butyrivibrio fibrisolvens INBov1, isolated from cow rumen.</title>
        <authorList>
            <person name="Rodriguez Hernaez J."/>
            <person name="Rivarola M."/>
            <person name="Paniego N."/>
            <person name="Cravero S."/>
            <person name="Ceron Cucchi M."/>
            <person name="Martinez M.C."/>
        </authorList>
    </citation>
    <scope>NUCLEOTIDE SEQUENCE [LARGE SCALE GENOMIC DNA]</scope>
    <source>
        <strain evidence="12 13">INBov1</strain>
    </source>
</reference>
<keyword evidence="4 9" id="KW-0812">Transmembrane</keyword>
<feature type="domain" description="ABC transporter" evidence="10">
    <location>
        <begin position="369"/>
        <end position="591"/>
    </location>
</feature>
<dbReference type="Pfam" id="PF00005">
    <property type="entry name" value="ABC_tran"/>
    <property type="match status" value="1"/>
</dbReference>
<feature type="domain" description="ABC transmembrane type-1" evidence="11">
    <location>
        <begin position="29"/>
        <end position="328"/>
    </location>
</feature>
<dbReference type="AlphaFoldDB" id="A0A317FXX8"/>
<name>A0A317FXX8_BUTFI</name>
<feature type="transmembrane region" description="Helical" evidence="9">
    <location>
        <begin position="26"/>
        <end position="49"/>
    </location>
</feature>
<sequence>MIIKKINHWKSYISKLLYILTKRQKMLLVGLVVLAFISSILQTLGVYMISPLVSAMTDSDVFLSNSIIKRIAENSGTNDVRQLFGIICTLVALIYVIKEIVSVFQLWYAAKYGAKVQKELSEGVIRKYMYREYDFFTSYGTANIIRDVTNDTNAVYVILTCLSSLITEAITTLMIIIYIVVADVKMSIVVCLLAMICVFIMYRFFKNIMKRSGEEARVRYAENRKVLLESVEGIKEIQVMKKQNFFLQRYSETYQKTQAPQIKQSVATSAPTYVIEGIFVVGIMLYIGISASVDKSFFSKLPMLASLLVGAIRLLPSVGRISNNLNNINYYLPGLNNIFDVIEKQSRFTKNGLEDKIDSRNALPFNEKLELKNICWKYENSDKKVIDNLDLEVVRGQSIGIIGKSGAGKSTLADIILQLHIPQSGTIVLDGANIMDYPYEYSRVIGYVPQSIYLIDGSIRENVAFGIDENEVDDDKIWNVLKKAQLDNFVSDSENGLDTIIGERGVKFSGGQRQRLAIARALYREPQILILDEATSALDNETEKAFMQEIEHLYGQITMIIIAHRLSTVRNCDKVYEIIEGKAIEKNKEQIF</sequence>
<keyword evidence="5" id="KW-0547">Nucleotide-binding</keyword>
<dbReference type="PROSITE" id="PS50929">
    <property type="entry name" value="ABC_TM1F"/>
    <property type="match status" value="1"/>
</dbReference>
<keyword evidence="2" id="KW-0813">Transport</keyword>
<dbReference type="InterPro" id="IPR003593">
    <property type="entry name" value="AAA+_ATPase"/>
</dbReference>
<dbReference type="Pfam" id="PF00664">
    <property type="entry name" value="ABC_membrane"/>
    <property type="match status" value="1"/>
</dbReference>
<dbReference type="GO" id="GO:0034040">
    <property type="term" value="F:ATPase-coupled lipid transmembrane transporter activity"/>
    <property type="evidence" value="ECO:0007669"/>
    <property type="project" value="TreeGrafter"/>
</dbReference>
<evidence type="ECO:0000313" key="12">
    <source>
        <dbReference type="EMBL" id="PWT26047.1"/>
    </source>
</evidence>
<dbReference type="Proteomes" id="UP000245488">
    <property type="component" value="Chromosome"/>
</dbReference>
<dbReference type="PROSITE" id="PS50893">
    <property type="entry name" value="ABC_TRANSPORTER_2"/>
    <property type="match status" value="1"/>
</dbReference>
<evidence type="ECO:0000256" key="2">
    <source>
        <dbReference type="ARBA" id="ARBA00022448"/>
    </source>
</evidence>
<feature type="transmembrane region" description="Helical" evidence="9">
    <location>
        <begin position="273"/>
        <end position="291"/>
    </location>
</feature>
<dbReference type="Gene3D" id="1.20.1560.10">
    <property type="entry name" value="ABC transporter type 1, transmembrane domain"/>
    <property type="match status" value="1"/>
</dbReference>
<dbReference type="GO" id="GO:0005886">
    <property type="term" value="C:plasma membrane"/>
    <property type="evidence" value="ECO:0007669"/>
    <property type="project" value="UniProtKB-SubCell"/>
</dbReference>
<dbReference type="CDD" id="cd07346">
    <property type="entry name" value="ABC_6TM_exporters"/>
    <property type="match status" value="1"/>
</dbReference>
<evidence type="ECO:0000313" key="13">
    <source>
        <dbReference type="Proteomes" id="UP000245488"/>
    </source>
</evidence>
<evidence type="ECO:0008006" key="14">
    <source>
        <dbReference type="Google" id="ProtNLM"/>
    </source>
</evidence>
<dbReference type="SMART" id="SM00382">
    <property type="entry name" value="AAA"/>
    <property type="match status" value="1"/>
</dbReference>